<evidence type="ECO:0000313" key="3">
    <source>
        <dbReference type="Proteomes" id="UP001168642"/>
    </source>
</evidence>
<evidence type="ECO:0000313" key="2">
    <source>
        <dbReference type="EMBL" id="MDO3694838.1"/>
    </source>
</evidence>
<dbReference type="InterPro" id="IPR016181">
    <property type="entry name" value="Acyl_CoA_acyltransferase"/>
</dbReference>
<dbReference type="InterPro" id="IPR045057">
    <property type="entry name" value="Gcn5-rel_NAT"/>
</dbReference>
<dbReference type="PROSITE" id="PS51729">
    <property type="entry name" value="GNAT_YJDJ"/>
    <property type="match status" value="1"/>
</dbReference>
<dbReference type="Proteomes" id="UP001168642">
    <property type="component" value="Unassembled WGS sequence"/>
</dbReference>
<sequence>MEIEHQKDKNRFVLNIDGEIAKVEYSLKNKVMYLTYSEVPNSLRGQVIGKILVEKTFEQLTKEGYKAVAVCSYVKLIAERSNKWKNIIS</sequence>
<name>A0ABT8VS95_9FLAO</name>
<gene>
    <name evidence="2" type="ORF">QVZ41_08280</name>
</gene>
<proteinExistence type="predicted"/>
<dbReference type="PANTHER" id="PTHR31435:SF10">
    <property type="entry name" value="BSR4717 PROTEIN"/>
    <property type="match status" value="1"/>
</dbReference>
<comment type="caution">
    <text evidence="2">The sequence shown here is derived from an EMBL/GenBank/DDBJ whole genome shotgun (WGS) entry which is preliminary data.</text>
</comment>
<accession>A0ABT8VS95</accession>
<dbReference type="GO" id="GO:0016746">
    <property type="term" value="F:acyltransferase activity"/>
    <property type="evidence" value="ECO:0007669"/>
    <property type="project" value="UniProtKB-KW"/>
</dbReference>
<keyword evidence="3" id="KW-1185">Reference proteome</keyword>
<dbReference type="Gene3D" id="3.40.630.30">
    <property type="match status" value="1"/>
</dbReference>
<organism evidence="2 3">
    <name type="scientific">Wenyingzhuangia gilva</name>
    <dbReference type="NCBI Taxonomy" id="3057677"/>
    <lineage>
        <taxon>Bacteria</taxon>
        <taxon>Pseudomonadati</taxon>
        <taxon>Bacteroidota</taxon>
        <taxon>Flavobacteriia</taxon>
        <taxon>Flavobacteriales</taxon>
        <taxon>Flavobacteriaceae</taxon>
        <taxon>Wenyingzhuangia</taxon>
    </lineage>
</organism>
<dbReference type="RefSeq" id="WP_302884092.1">
    <property type="nucleotide sequence ID" value="NZ_JAUMIT010000003.1"/>
</dbReference>
<dbReference type="PANTHER" id="PTHR31435">
    <property type="entry name" value="PROTEIN NATD1"/>
    <property type="match status" value="1"/>
</dbReference>
<dbReference type="EMBL" id="JAUMIT010000003">
    <property type="protein sequence ID" value="MDO3694838.1"/>
    <property type="molecule type" value="Genomic_DNA"/>
</dbReference>
<reference evidence="2" key="1">
    <citation type="submission" date="2023-07" db="EMBL/GenBank/DDBJ databases">
        <title>Wenyingzhuangia sp. chi5 genome sequencing and assembly.</title>
        <authorList>
            <person name="Park S."/>
        </authorList>
    </citation>
    <scope>NUCLEOTIDE SEQUENCE</scope>
    <source>
        <strain evidence="2">Chi5</strain>
    </source>
</reference>
<protein>
    <submittedName>
        <fullName evidence="2">GNAT family N-acetyltransferase</fullName>
        <ecNumber evidence="2">2.3.1.-</ecNumber>
    </submittedName>
</protein>
<evidence type="ECO:0000259" key="1">
    <source>
        <dbReference type="PROSITE" id="PS51729"/>
    </source>
</evidence>
<dbReference type="EC" id="2.3.1.-" evidence="2"/>
<dbReference type="Pfam" id="PF14542">
    <property type="entry name" value="Acetyltransf_CG"/>
    <property type="match status" value="1"/>
</dbReference>
<dbReference type="InterPro" id="IPR031165">
    <property type="entry name" value="GNAT_YJDJ"/>
</dbReference>
<feature type="domain" description="N-acetyltransferase" evidence="1">
    <location>
        <begin position="4"/>
        <end position="89"/>
    </location>
</feature>
<keyword evidence="2" id="KW-0012">Acyltransferase</keyword>
<keyword evidence="2" id="KW-0808">Transferase</keyword>
<dbReference type="SUPFAM" id="SSF55729">
    <property type="entry name" value="Acyl-CoA N-acyltransferases (Nat)"/>
    <property type="match status" value="1"/>
</dbReference>